<reference evidence="2 3" key="1">
    <citation type="submission" date="2023-08" db="EMBL/GenBank/DDBJ databases">
        <title>Helicovermis profunda gen. nov., sp. nov., a novel mesophilic, fermentative bacterium within the Bacillota from a deep-sea hydrothermal vent chimney.</title>
        <authorList>
            <person name="Miyazaki U."/>
            <person name="Mizutani D."/>
            <person name="Hashimoto Y."/>
            <person name="Tame A."/>
            <person name="Sawayama S."/>
            <person name="Miyazaki J."/>
            <person name="Takai K."/>
            <person name="Nakagawa S."/>
        </authorList>
    </citation>
    <scope>NUCLEOTIDE SEQUENCE [LARGE SCALE GENOMIC DNA]</scope>
    <source>
        <strain evidence="2 3">S502</strain>
    </source>
</reference>
<dbReference type="SMART" id="SM01078">
    <property type="entry name" value="CGGC"/>
    <property type="match status" value="1"/>
</dbReference>
<dbReference type="Pfam" id="PF08821">
    <property type="entry name" value="CGGC"/>
    <property type="match status" value="1"/>
</dbReference>
<protein>
    <submittedName>
        <fullName evidence="2">CGGC domain-containing protein</fullName>
    </submittedName>
</protein>
<gene>
    <name evidence="2" type="ORF">HLPR_15620</name>
</gene>
<name>A0AAU9E3U6_9FIRM</name>
<organism evidence="2 3">
    <name type="scientific">Helicovermis profundi</name>
    <dbReference type="NCBI Taxonomy" id="3065157"/>
    <lineage>
        <taxon>Bacteria</taxon>
        <taxon>Bacillati</taxon>
        <taxon>Bacillota</taxon>
        <taxon>Clostridia</taxon>
        <taxon>Helicovermis</taxon>
    </lineage>
</organism>
<evidence type="ECO:0000259" key="1">
    <source>
        <dbReference type="SMART" id="SM01078"/>
    </source>
</evidence>
<dbReference type="InterPro" id="IPR014925">
    <property type="entry name" value="CGGC_dom"/>
</dbReference>
<dbReference type="EMBL" id="AP028654">
    <property type="protein sequence ID" value="BEP29231.1"/>
    <property type="molecule type" value="Genomic_DNA"/>
</dbReference>
<evidence type="ECO:0000313" key="2">
    <source>
        <dbReference type="EMBL" id="BEP29231.1"/>
    </source>
</evidence>
<keyword evidence="3" id="KW-1185">Reference proteome</keyword>
<evidence type="ECO:0000313" key="3">
    <source>
        <dbReference type="Proteomes" id="UP001321786"/>
    </source>
</evidence>
<dbReference type="KEGG" id="hprf:HLPR_15620"/>
<dbReference type="RefSeq" id="WP_338534888.1">
    <property type="nucleotide sequence ID" value="NZ_AP028654.1"/>
</dbReference>
<dbReference type="Proteomes" id="UP001321786">
    <property type="component" value="Chromosome"/>
</dbReference>
<accession>A0AAU9E3U6</accession>
<sequence length="113" mass="12515">MKKIGILACEKFMLRGCPGSDVCWKCFDYATNKKGKFEVYEEKNIQVVAMATCGGCPGVRVVKQGMMLAKQNIDAIHFSGCMLQDVKCPYFDVNEIAKEIENKTGIPVIVGIE</sequence>
<proteinExistence type="predicted"/>
<feature type="domain" description="CGGC" evidence="1">
    <location>
        <begin position="3"/>
        <end position="112"/>
    </location>
</feature>
<dbReference type="AlphaFoldDB" id="A0AAU9E3U6"/>